<dbReference type="CDD" id="cd04301">
    <property type="entry name" value="NAT_SF"/>
    <property type="match status" value="1"/>
</dbReference>
<dbReference type="RefSeq" id="WP_345653696.1">
    <property type="nucleotide sequence ID" value="NZ_BAABEP010000063.1"/>
</dbReference>
<dbReference type="InterPro" id="IPR016181">
    <property type="entry name" value="Acyl_CoA_acyltransferase"/>
</dbReference>
<evidence type="ECO:0000259" key="1">
    <source>
        <dbReference type="PROSITE" id="PS51186"/>
    </source>
</evidence>
<dbReference type="SUPFAM" id="SSF55729">
    <property type="entry name" value="Acyl-CoA N-acyltransferases (Nat)"/>
    <property type="match status" value="1"/>
</dbReference>
<dbReference type="EMBL" id="BAABEP010000063">
    <property type="protein sequence ID" value="GAA3754410.1"/>
    <property type="molecule type" value="Genomic_DNA"/>
</dbReference>
<dbReference type="Gene3D" id="3.40.630.30">
    <property type="match status" value="1"/>
</dbReference>
<reference evidence="3" key="1">
    <citation type="journal article" date="2019" name="Int. J. Syst. Evol. Microbiol.">
        <title>The Global Catalogue of Microorganisms (GCM) 10K type strain sequencing project: providing services to taxonomists for standard genome sequencing and annotation.</title>
        <authorList>
            <consortium name="The Broad Institute Genomics Platform"/>
            <consortium name="The Broad Institute Genome Sequencing Center for Infectious Disease"/>
            <person name="Wu L."/>
            <person name="Ma J."/>
        </authorList>
    </citation>
    <scope>NUCLEOTIDE SEQUENCE [LARGE SCALE GENOMIC DNA]</scope>
    <source>
        <strain evidence="3">JCM 30846</strain>
    </source>
</reference>
<feature type="domain" description="N-acetyltransferase" evidence="1">
    <location>
        <begin position="5"/>
        <end position="167"/>
    </location>
</feature>
<dbReference type="InterPro" id="IPR000182">
    <property type="entry name" value="GNAT_dom"/>
</dbReference>
<dbReference type="PROSITE" id="PS51186">
    <property type="entry name" value="GNAT"/>
    <property type="match status" value="1"/>
</dbReference>
<dbReference type="Pfam" id="PF13508">
    <property type="entry name" value="Acetyltransf_7"/>
    <property type="match status" value="1"/>
</dbReference>
<keyword evidence="3" id="KW-1185">Reference proteome</keyword>
<dbReference type="Proteomes" id="UP001499884">
    <property type="component" value="Unassembled WGS sequence"/>
</dbReference>
<name>A0ABP7G5M1_9ACTN</name>
<protein>
    <submittedName>
        <fullName evidence="2">GNAT family N-acetyltransferase</fullName>
    </submittedName>
</protein>
<organism evidence="2 3">
    <name type="scientific">Streptomyces tremellae</name>
    <dbReference type="NCBI Taxonomy" id="1124239"/>
    <lineage>
        <taxon>Bacteria</taxon>
        <taxon>Bacillati</taxon>
        <taxon>Actinomycetota</taxon>
        <taxon>Actinomycetes</taxon>
        <taxon>Kitasatosporales</taxon>
        <taxon>Streptomycetaceae</taxon>
        <taxon>Streptomyces</taxon>
    </lineage>
</organism>
<gene>
    <name evidence="2" type="ORF">GCM10023082_57340</name>
</gene>
<evidence type="ECO:0000313" key="3">
    <source>
        <dbReference type="Proteomes" id="UP001499884"/>
    </source>
</evidence>
<accession>A0ABP7G5M1</accession>
<proteinExistence type="predicted"/>
<evidence type="ECO:0000313" key="2">
    <source>
        <dbReference type="EMBL" id="GAA3754410.1"/>
    </source>
</evidence>
<comment type="caution">
    <text evidence="2">The sequence shown here is derived from an EMBL/GenBank/DDBJ whole genome shotgun (WGS) entry which is preliminary data.</text>
</comment>
<sequence length="189" mass="21103">MNSRVTIYPAGSSDAQTIASMWGETSEWLAARGIDQWQYPASMEKIARDIDRGTAYLVREQDALIGTITVDESADAEFWRPDDLPEDALYGHRIIVLPSAQGNAVGTALLDWASRKAERLGKSWLRVDAWKTNAALGSYYERQGFEHVRTVDLPHRRSGALYQRRAGVVMGSGPEYLGLEELVPEDRGF</sequence>